<feature type="domain" description="Probable ATP-binding protein BrxC alpha-helical" evidence="3">
    <location>
        <begin position="878"/>
        <end position="1010"/>
    </location>
</feature>
<dbReference type="Pfam" id="PF25792">
    <property type="entry name" value="BREX_BrxC_helical"/>
    <property type="match status" value="1"/>
</dbReference>
<gene>
    <name evidence="5" type="ORF">LH5_00416</name>
</gene>
<dbReference type="InterPro" id="IPR027417">
    <property type="entry name" value="P-loop_NTPase"/>
</dbReference>
<accession>A0A3S8S9W1</accession>
<sequence>MIQIKDIFAKDINRDIRGVIKIGQDSDDIKQQELEEYVVTDELKRNFTRFFDAYDKSINNPTDEMGAWISGFFGSGKSHFLKILSYLLENDTVKGRQAIDYFLQDGKFDDDHLADAINKATSVPTEVALFNIDSKADSNAANNDNSILDVFLKVFNEQLGYSPIAVVADMERWLDSIGKYEAFKQAFADLATTDHSSWVELRKNYALMSTKIKTALVNCDALDETDADNYVKTLLTKKFSIDATAFTKLVKDYLDKQGNDAHFVFLADEVGQFIGDNNSRMLNLQTIVEQLGVQCQGRAWVVVTSQQQMDEVASNFSKYERDFSKIQGRFNTLINMSSANADEVIRKRLLTKKPLVSDQLADIYSQEQYSINNKINFSDAIKRQKFDNAQEFVENYPFIPYQFSLLKEVLTAVRQHGANGSHMSDGERSMLGTFQEATKRYEDDKLGRLVPFSAFFIGMKEFLSHDHQVVFDRAQTDRYVNKNNEDYCFNIQVLAVLFMVRYVDNYPSTLENIVTLLLDSVDQDRQALTAEVKDALNVLMRQNYIQKKLDTYQFLTDSEREVNEAINAIEVDDRKVARKIGSYLLTSNLIDAKYTYPHMKNQYIFEFNEYIDEMGLNRLSNNLNIQIISPLIADDYREIDFQQKASDGKNIIIVLKDDDRYIENYRHIEKINAYLQKPESRSDDKKQEIAFNRKAESKQVEEATQKMIKDDLIDADIYVLDDVLPKGSNFESRLEQAKKEIIDSNYRNLHYLTAVKTDQDILDTLKGKNKNDLFSDDEQAIKEIINYINVQASSMNNVSLANVIKRFGEIPYGYKPTDIAWMVAKAFVNGKVKLYFNNEQISLTSAQEDPKGTQRYLIGKNNIAKLTIKPVKEISMRQKRDAKDFVNDILDMRLTVDENTTSEQMATDIKEKTDYFVGRLKALMRKKYNFDTPYPGHKLLAEGVNDLNAIVNVKDSDRVFQIISDHLDDYEDWHEELEDKAILEFYGDVEQTSNQQAIWNKAHRYLDRYNYAKSIIEDQDLIGIAQKIKGCLENDNFNNTIPKLKELNTQFADKYNDIIQEAYDKIEAQIQISLDVIKKRIAESDFPEDKDRELNDMAENVFNTLLQKAKEYSNSASEDAYVSLVGLKTNIDGQTNEQKENIARVSSELAEQARREQELREKKTVVEENETNNEGASTSAASVPDKSKPIVRVKSNKSKDITELVHEDSWKITNEEDLDKYLAELRKNIEQELQHTDILNVDFK</sequence>
<name>A0A3S8S9W1_LACHE</name>
<feature type="domain" description="Probable ATP-binding protein BrxC 4th six-stranded beta-sheet" evidence="4">
    <location>
        <begin position="569"/>
        <end position="739"/>
    </location>
</feature>
<evidence type="ECO:0000259" key="2">
    <source>
        <dbReference type="Pfam" id="PF25791"/>
    </source>
</evidence>
<feature type="region of interest" description="Disordered" evidence="1">
    <location>
        <begin position="1147"/>
        <end position="1186"/>
    </location>
</feature>
<evidence type="ECO:0000313" key="6">
    <source>
        <dbReference type="Proteomes" id="UP000267945"/>
    </source>
</evidence>
<reference evidence="5 6" key="1">
    <citation type="submission" date="2017-02" db="EMBL/GenBank/DDBJ databases">
        <title>Complete genome sequence of Lactobacillus helveticus.</title>
        <authorList>
            <person name="Kim J.F."/>
            <person name="Chung Y."/>
            <person name="Kwak M."/>
        </authorList>
    </citation>
    <scope>NUCLEOTIDE SEQUENCE [LARGE SCALE GENOMIC DNA]</scope>
    <source>
        <strain evidence="5 6">LH5</strain>
    </source>
</reference>
<dbReference type="SUPFAM" id="SSF52540">
    <property type="entry name" value="P-loop containing nucleoside triphosphate hydrolases"/>
    <property type="match status" value="1"/>
</dbReference>
<organism evidence="5 6">
    <name type="scientific">Lactobacillus helveticus</name>
    <name type="common">Lactobacillus suntoryeus</name>
    <dbReference type="NCBI Taxonomy" id="1587"/>
    <lineage>
        <taxon>Bacteria</taxon>
        <taxon>Bacillati</taxon>
        <taxon>Bacillota</taxon>
        <taxon>Bacilli</taxon>
        <taxon>Lactobacillales</taxon>
        <taxon>Lactobacillaceae</taxon>
        <taxon>Lactobacillus</taxon>
    </lineage>
</organism>
<dbReference type="InterPro" id="IPR047679">
    <property type="entry name" value="BREX_BrxC"/>
</dbReference>
<dbReference type="Pfam" id="PF25791">
    <property type="entry name" value="WHD_BREX_BrxC"/>
    <property type="match status" value="1"/>
</dbReference>
<proteinExistence type="predicted"/>
<dbReference type="InterPro" id="IPR058037">
    <property type="entry name" value="BREX_BrxC_helical"/>
</dbReference>
<dbReference type="InterPro" id="IPR058036">
    <property type="entry name" value="BREX_BrxC_4th"/>
</dbReference>
<dbReference type="NCBIfam" id="NF033441">
    <property type="entry name" value="BREX_BrxC"/>
    <property type="match status" value="1"/>
</dbReference>
<dbReference type="Pfam" id="PF25796">
    <property type="entry name" value="BREX_BrxC_4th"/>
    <property type="match status" value="1"/>
</dbReference>
<dbReference type="RefSeq" id="WP_014918808.1">
    <property type="nucleotide sequence ID" value="NZ_CP019581.1"/>
</dbReference>
<feature type="compositionally biased region" description="Basic and acidic residues" evidence="1">
    <location>
        <begin position="1151"/>
        <end position="1166"/>
    </location>
</feature>
<feature type="domain" description="Probable ATP-binding protein BrxC winged helix-turn-helix" evidence="2">
    <location>
        <begin position="753"/>
        <end position="869"/>
    </location>
</feature>
<dbReference type="InterPro" id="IPR058038">
    <property type="entry name" value="BREX_BrxC_wHTH"/>
</dbReference>
<evidence type="ECO:0000313" key="5">
    <source>
        <dbReference type="EMBL" id="AZK90677.1"/>
    </source>
</evidence>
<evidence type="ECO:0000259" key="3">
    <source>
        <dbReference type="Pfam" id="PF25792"/>
    </source>
</evidence>
<evidence type="ECO:0000259" key="4">
    <source>
        <dbReference type="Pfam" id="PF25796"/>
    </source>
</evidence>
<dbReference type="Proteomes" id="UP000267945">
    <property type="component" value="Chromosome"/>
</dbReference>
<protein>
    <recommendedName>
        <fullName evidence="7">BREX system P-loop protein BrxC</fullName>
    </recommendedName>
</protein>
<dbReference type="GeneID" id="99756592"/>
<dbReference type="AlphaFoldDB" id="A0A3S8S9W1"/>
<evidence type="ECO:0008006" key="7">
    <source>
        <dbReference type="Google" id="ProtNLM"/>
    </source>
</evidence>
<evidence type="ECO:0000256" key="1">
    <source>
        <dbReference type="SAM" id="MobiDB-lite"/>
    </source>
</evidence>
<dbReference type="EMBL" id="CP019581">
    <property type="protein sequence ID" value="AZK90677.1"/>
    <property type="molecule type" value="Genomic_DNA"/>
</dbReference>